<evidence type="ECO:0000256" key="4">
    <source>
        <dbReference type="ARBA" id="ARBA00022643"/>
    </source>
</evidence>
<evidence type="ECO:0000256" key="6">
    <source>
        <dbReference type="SAM" id="MobiDB-lite"/>
    </source>
</evidence>
<sequence>MNKNLETVLDTNTNDTGSTNTGNDKNKKKKYKYSRTARAILSGLSLAFVASLCVGMIMYTSESTEQMRENNRANSLKAKINSLLPDDARGDNIRLTCYTIQKSKNVGHNQKLYIASKDLEIKGYIMTYSTSLGYSDPLVMIAGFTPDKKVYKADIYFSQETPGLGDKVDRDHGNFLDQLSGHSLLTANWDVKKNGGDFDFITGSTVTSRATVIATYQALKELNSFDIRSLKKCKVK</sequence>
<feature type="domain" description="FMN-binding" evidence="8">
    <location>
        <begin position="133"/>
        <end position="222"/>
    </location>
</feature>
<keyword evidence="7" id="KW-0812">Transmembrane</keyword>
<dbReference type="InterPro" id="IPR010209">
    <property type="entry name" value="Ion_transpt_RnfG/RsxG"/>
</dbReference>
<evidence type="ECO:0000256" key="7">
    <source>
        <dbReference type="SAM" id="Phobius"/>
    </source>
</evidence>
<accession>A0A662ZCA6</accession>
<dbReference type="NCBIfam" id="TIGR01947">
    <property type="entry name" value="rnfG"/>
    <property type="match status" value="1"/>
</dbReference>
<keyword evidence="1" id="KW-0813">Transport</keyword>
<dbReference type="AlphaFoldDB" id="A0A662ZCA6"/>
<dbReference type="GO" id="GO:0022900">
    <property type="term" value="P:electron transport chain"/>
    <property type="evidence" value="ECO:0007669"/>
    <property type="project" value="InterPro"/>
</dbReference>
<dbReference type="InterPro" id="IPR007329">
    <property type="entry name" value="FMN-bd"/>
</dbReference>
<keyword evidence="4" id="KW-0288">FMN</keyword>
<dbReference type="RefSeq" id="WP_074841636.1">
    <property type="nucleotide sequence ID" value="NZ_CP047056.1"/>
</dbReference>
<keyword evidence="3" id="KW-0285">Flavoprotein</keyword>
<dbReference type="GO" id="GO:0009055">
    <property type="term" value="F:electron transfer activity"/>
    <property type="evidence" value="ECO:0007669"/>
    <property type="project" value="InterPro"/>
</dbReference>
<dbReference type="GO" id="GO:0005886">
    <property type="term" value="C:plasma membrane"/>
    <property type="evidence" value="ECO:0007669"/>
    <property type="project" value="InterPro"/>
</dbReference>
<feature type="transmembrane region" description="Helical" evidence="7">
    <location>
        <begin position="37"/>
        <end position="59"/>
    </location>
</feature>
<proteinExistence type="predicted"/>
<feature type="region of interest" description="Disordered" evidence="6">
    <location>
        <begin position="1"/>
        <end position="29"/>
    </location>
</feature>
<keyword evidence="10" id="KW-1185">Reference proteome</keyword>
<dbReference type="SMART" id="SM00900">
    <property type="entry name" value="FMN_bind"/>
    <property type="match status" value="1"/>
</dbReference>
<dbReference type="Pfam" id="PF04205">
    <property type="entry name" value="FMN_bind"/>
    <property type="match status" value="1"/>
</dbReference>
<evidence type="ECO:0000256" key="2">
    <source>
        <dbReference type="ARBA" id="ARBA00022553"/>
    </source>
</evidence>
<evidence type="ECO:0000259" key="8">
    <source>
        <dbReference type="SMART" id="SM00900"/>
    </source>
</evidence>
<dbReference type="EMBL" id="FOSF01000072">
    <property type="protein sequence ID" value="SFK42247.1"/>
    <property type="molecule type" value="Genomic_DNA"/>
</dbReference>
<keyword evidence="7" id="KW-0472">Membrane</keyword>
<dbReference type="PANTHER" id="PTHR36118:SF1">
    <property type="entry name" value="ION-TRANSLOCATING OXIDOREDUCTASE COMPLEX SUBUNIT G"/>
    <property type="match status" value="1"/>
</dbReference>
<organism evidence="9 10">
    <name type="scientific">Succinivibrio dextrinosolvens</name>
    <dbReference type="NCBI Taxonomy" id="83771"/>
    <lineage>
        <taxon>Bacteria</taxon>
        <taxon>Pseudomonadati</taxon>
        <taxon>Pseudomonadota</taxon>
        <taxon>Gammaproteobacteria</taxon>
        <taxon>Aeromonadales</taxon>
        <taxon>Succinivibrionaceae</taxon>
        <taxon>Succinivibrio</taxon>
    </lineage>
</organism>
<name>A0A662ZCA6_9GAMM</name>
<feature type="compositionally biased region" description="Low complexity" evidence="6">
    <location>
        <begin position="11"/>
        <end position="23"/>
    </location>
</feature>
<keyword evidence="2" id="KW-0597">Phosphoprotein</keyword>
<evidence type="ECO:0000313" key="10">
    <source>
        <dbReference type="Proteomes" id="UP000243374"/>
    </source>
</evidence>
<keyword evidence="5" id="KW-0249">Electron transport</keyword>
<reference evidence="9 10" key="1">
    <citation type="submission" date="2016-10" db="EMBL/GenBank/DDBJ databases">
        <authorList>
            <person name="Varghese N."/>
            <person name="Submissions S."/>
        </authorList>
    </citation>
    <scope>NUCLEOTIDE SEQUENCE [LARGE SCALE GENOMIC DNA]</scope>
    <source>
        <strain evidence="9 10">22B</strain>
    </source>
</reference>
<protein>
    <submittedName>
        <fullName evidence="9">Electron transport complex protein RnfG</fullName>
    </submittedName>
</protein>
<dbReference type="PIRSF" id="PIRSF006091">
    <property type="entry name" value="E_trnsport_RnfG"/>
    <property type="match status" value="1"/>
</dbReference>
<evidence type="ECO:0000256" key="3">
    <source>
        <dbReference type="ARBA" id="ARBA00022630"/>
    </source>
</evidence>
<evidence type="ECO:0000256" key="1">
    <source>
        <dbReference type="ARBA" id="ARBA00022448"/>
    </source>
</evidence>
<dbReference type="OrthoDB" id="9784165at2"/>
<dbReference type="GO" id="GO:0010181">
    <property type="term" value="F:FMN binding"/>
    <property type="evidence" value="ECO:0007669"/>
    <property type="project" value="InterPro"/>
</dbReference>
<evidence type="ECO:0000313" key="9">
    <source>
        <dbReference type="EMBL" id="SFK42247.1"/>
    </source>
</evidence>
<gene>
    <name evidence="9" type="ORF">SAMN04487865_10725</name>
</gene>
<evidence type="ECO:0000256" key="5">
    <source>
        <dbReference type="ARBA" id="ARBA00022982"/>
    </source>
</evidence>
<dbReference type="PANTHER" id="PTHR36118">
    <property type="entry name" value="ION-TRANSLOCATING OXIDOREDUCTASE COMPLEX SUBUNIT G"/>
    <property type="match status" value="1"/>
</dbReference>
<dbReference type="Proteomes" id="UP000243374">
    <property type="component" value="Unassembled WGS sequence"/>
</dbReference>
<keyword evidence="7" id="KW-1133">Transmembrane helix</keyword>